<evidence type="ECO:0000313" key="6">
    <source>
        <dbReference type="EMBL" id="RKR03847.1"/>
    </source>
</evidence>
<dbReference type="Gene3D" id="2.40.50.100">
    <property type="match status" value="1"/>
</dbReference>
<dbReference type="PANTHER" id="PTHR30469">
    <property type="entry name" value="MULTIDRUG RESISTANCE PROTEIN MDTA"/>
    <property type="match status" value="1"/>
</dbReference>
<accession>A0A495DLQ4</accession>
<dbReference type="GO" id="GO:0015562">
    <property type="term" value="F:efflux transmembrane transporter activity"/>
    <property type="evidence" value="ECO:0007669"/>
    <property type="project" value="TreeGrafter"/>
</dbReference>
<feature type="coiled-coil region" evidence="2">
    <location>
        <begin position="157"/>
        <end position="184"/>
    </location>
</feature>
<feature type="transmembrane region" description="Helical" evidence="4">
    <location>
        <begin position="7"/>
        <end position="27"/>
    </location>
</feature>
<dbReference type="Pfam" id="PF25917">
    <property type="entry name" value="BSH_RND"/>
    <property type="match status" value="1"/>
</dbReference>
<keyword evidence="4" id="KW-1133">Transmembrane helix</keyword>
<keyword evidence="4" id="KW-0472">Membrane</keyword>
<dbReference type="PANTHER" id="PTHR30469:SF12">
    <property type="entry name" value="MULTIDRUG RESISTANCE PROTEIN MDTA"/>
    <property type="match status" value="1"/>
</dbReference>
<dbReference type="Gene3D" id="1.10.287.470">
    <property type="entry name" value="Helix hairpin bin"/>
    <property type="match status" value="1"/>
</dbReference>
<feature type="region of interest" description="Disordered" evidence="3">
    <location>
        <begin position="396"/>
        <end position="424"/>
    </location>
</feature>
<protein>
    <submittedName>
        <fullName evidence="6">RND family efflux transporter MFP subunit</fullName>
    </submittedName>
</protein>
<name>A0A495DLQ4_9PROT</name>
<dbReference type="EMBL" id="RBIM01000001">
    <property type="protein sequence ID" value="RKR03847.1"/>
    <property type="molecule type" value="Genomic_DNA"/>
</dbReference>
<dbReference type="SUPFAM" id="SSF111369">
    <property type="entry name" value="HlyD-like secretion proteins"/>
    <property type="match status" value="1"/>
</dbReference>
<evidence type="ECO:0000259" key="5">
    <source>
        <dbReference type="Pfam" id="PF25917"/>
    </source>
</evidence>
<gene>
    <name evidence="6" type="ORF">C7435_0289</name>
</gene>
<keyword evidence="4" id="KW-0812">Transmembrane</keyword>
<reference evidence="6 7" key="1">
    <citation type="submission" date="2018-10" db="EMBL/GenBank/DDBJ databases">
        <title>Genomic Encyclopedia of Type Strains, Phase IV (KMG-IV): sequencing the most valuable type-strain genomes for metagenomic binning, comparative biology and taxonomic classification.</title>
        <authorList>
            <person name="Goeker M."/>
        </authorList>
    </citation>
    <scope>NUCLEOTIDE SEQUENCE [LARGE SCALE GENOMIC DNA]</scope>
    <source>
        <strain evidence="6 7">DSM 4734</strain>
    </source>
</reference>
<comment type="caution">
    <text evidence="6">The sequence shown here is derived from an EMBL/GenBank/DDBJ whole genome shotgun (WGS) entry which is preliminary data.</text>
</comment>
<evidence type="ECO:0000313" key="7">
    <source>
        <dbReference type="Proteomes" id="UP000273675"/>
    </source>
</evidence>
<evidence type="ECO:0000256" key="1">
    <source>
        <dbReference type="ARBA" id="ARBA00009477"/>
    </source>
</evidence>
<dbReference type="Gene3D" id="2.40.420.20">
    <property type="match status" value="1"/>
</dbReference>
<dbReference type="InterPro" id="IPR006143">
    <property type="entry name" value="RND_pump_MFP"/>
</dbReference>
<evidence type="ECO:0000256" key="2">
    <source>
        <dbReference type="SAM" id="Coils"/>
    </source>
</evidence>
<evidence type="ECO:0000256" key="3">
    <source>
        <dbReference type="SAM" id="MobiDB-lite"/>
    </source>
</evidence>
<dbReference type="OrthoDB" id="7811737at2"/>
<evidence type="ECO:0000256" key="4">
    <source>
        <dbReference type="SAM" id="Phobius"/>
    </source>
</evidence>
<comment type="similarity">
    <text evidence="1">Belongs to the membrane fusion protein (MFP) (TC 8.A.1) family.</text>
</comment>
<proteinExistence type="inferred from homology"/>
<dbReference type="NCBIfam" id="TIGR01730">
    <property type="entry name" value="RND_mfp"/>
    <property type="match status" value="1"/>
</dbReference>
<dbReference type="Proteomes" id="UP000273675">
    <property type="component" value="Unassembled WGS sequence"/>
</dbReference>
<dbReference type="InterPro" id="IPR058625">
    <property type="entry name" value="MdtA-like_BSH"/>
</dbReference>
<dbReference type="RefSeq" id="WP_121209746.1">
    <property type="nucleotide sequence ID" value="NZ_RBIM01000001.1"/>
</dbReference>
<dbReference type="AlphaFoldDB" id="A0A495DLQ4"/>
<sequence length="424" mass="44562">MGKFLGRFLILIVVGAVGIGVIISLVASQQRPERANAAPRPVAVFVDEARLDTIALQVTSQGEARPRTQINLVPQVAGRITFVNPDFIEGGFFEAGETLVQIEDADYRLAVTRASAQVAQAQQALVREQAESELAASEWAELGDGEASSLTLREPQLAEARAQLAAAEAALQSARLDLQRTRISAPFSGRVRVKNADLGQYVSPGTPLGEVFSTDAVLVRLPLTDHELGLLGIPIAYNAGGDGEGMPVQLRAALGGSQQTWQGRITRTDSAIDPQTRVLYAIAEVTDPYGAGASNGTPLAVGLFVTASITGRDVENAYILPRSALRGQNSVYVAEEGGTLSVRTVEVIDSNSERVVVSSGVRGGEMVVTSPIRGASDGMRIQTFDAEGTMIASHSATYDEEDTAEGLAETETGEADSEAVASAG</sequence>
<keyword evidence="2" id="KW-0175">Coiled coil</keyword>
<dbReference type="Gene3D" id="2.40.30.170">
    <property type="match status" value="1"/>
</dbReference>
<organism evidence="6 7">
    <name type="scientific">Maricaulis maris</name>
    <dbReference type="NCBI Taxonomy" id="74318"/>
    <lineage>
        <taxon>Bacteria</taxon>
        <taxon>Pseudomonadati</taxon>
        <taxon>Pseudomonadota</taxon>
        <taxon>Alphaproteobacteria</taxon>
        <taxon>Maricaulales</taxon>
        <taxon>Maricaulaceae</taxon>
        <taxon>Maricaulis</taxon>
    </lineage>
</organism>
<feature type="domain" description="Multidrug resistance protein MdtA-like barrel-sandwich hybrid" evidence="5">
    <location>
        <begin position="70"/>
        <end position="209"/>
    </location>
</feature>
<dbReference type="GO" id="GO:1990281">
    <property type="term" value="C:efflux pump complex"/>
    <property type="evidence" value="ECO:0007669"/>
    <property type="project" value="TreeGrafter"/>
</dbReference>